<dbReference type="SUPFAM" id="SSF50182">
    <property type="entry name" value="Sm-like ribonucleoproteins"/>
    <property type="match status" value="1"/>
</dbReference>
<keyword evidence="5" id="KW-0406">Ion transport</keyword>
<comment type="subcellular location">
    <subcellularLocation>
        <location evidence="5">Cell inner membrane</location>
        <topology evidence="5">Multi-pass membrane protein</topology>
    </subcellularLocation>
    <subcellularLocation>
        <location evidence="1">Membrane</location>
    </subcellularLocation>
</comment>
<keyword evidence="5" id="KW-1003">Cell membrane</keyword>
<evidence type="ECO:0000256" key="2">
    <source>
        <dbReference type="ARBA" id="ARBA00022692"/>
    </source>
</evidence>
<sequence>MKWLSVAICLATYLLAARAVSATIRRLGRHKEVAEVRVKYLEKTSNILLFVAFVIVLCLILGLGYGQVSLFLSSAFAVIGVALFAQWSILANITASMVIFFGFPYRVGDQIKVTDSDFDLSGTVEEISLFHVLIRTVDGNLITYPNSLILQKPVIKLDRGNTEFPQKIAARLPEPAPEAKTDAVALDPRPG</sequence>
<name>A0A5C9A4W3_9GAMM</name>
<keyword evidence="5" id="KW-0997">Cell inner membrane</keyword>
<dbReference type="InterPro" id="IPR045275">
    <property type="entry name" value="MscS_archaea/bacteria_type"/>
</dbReference>
<dbReference type="GO" id="GO:0008381">
    <property type="term" value="F:mechanosensitive monoatomic ion channel activity"/>
    <property type="evidence" value="ECO:0007669"/>
    <property type="project" value="InterPro"/>
</dbReference>
<dbReference type="InterPro" id="IPR006685">
    <property type="entry name" value="MscS_channel_2nd"/>
</dbReference>
<gene>
    <name evidence="7" type="ORF">FVW59_01835</name>
</gene>
<keyword evidence="3 5" id="KW-1133">Transmembrane helix</keyword>
<evidence type="ECO:0000256" key="4">
    <source>
        <dbReference type="ARBA" id="ARBA00023136"/>
    </source>
</evidence>
<feature type="transmembrane region" description="Helical" evidence="5">
    <location>
        <begin position="46"/>
        <end position="65"/>
    </location>
</feature>
<evidence type="ECO:0000259" key="6">
    <source>
        <dbReference type="Pfam" id="PF00924"/>
    </source>
</evidence>
<dbReference type="InterPro" id="IPR010920">
    <property type="entry name" value="LSM_dom_sf"/>
</dbReference>
<keyword evidence="4 5" id="KW-0472">Membrane</keyword>
<feature type="domain" description="Mechanosensitive ion channel MscS" evidence="6">
    <location>
        <begin position="89"/>
        <end position="155"/>
    </location>
</feature>
<keyword evidence="8" id="KW-1185">Reference proteome</keyword>
<dbReference type="PANTHER" id="PTHR30221:SF8">
    <property type="entry name" value="SMALL-CONDUCTANCE MECHANOSENSITIVE CHANNEL"/>
    <property type="match status" value="1"/>
</dbReference>
<dbReference type="AlphaFoldDB" id="A0A5C9A4W3"/>
<accession>A0A5C9A4W3</accession>
<protein>
    <recommendedName>
        <fullName evidence="5">Small-conductance mechanosensitive channel</fullName>
    </recommendedName>
</protein>
<organism evidence="7 8">
    <name type="scientific">Parahaliea aestuarii</name>
    <dbReference type="NCBI Taxonomy" id="1852021"/>
    <lineage>
        <taxon>Bacteria</taxon>
        <taxon>Pseudomonadati</taxon>
        <taxon>Pseudomonadota</taxon>
        <taxon>Gammaproteobacteria</taxon>
        <taxon>Cellvibrionales</taxon>
        <taxon>Halieaceae</taxon>
        <taxon>Parahaliea</taxon>
    </lineage>
</organism>
<dbReference type="OrthoDB" id="5705501at2"/>
<evidence type="ECO:0000256" key="3">
    <source>
        <dbReference type="ARBA" id="ARBA00022989"/>
    </source>
</evidence>
<proteinExistence type="inferred from homology"/>
<comment type="function">
    <text evidence="5">Mechanosensitive channel that participates in the regulation of osmotic pressure changes within the cell, opening in response to stretch forces in the membrane lipid bilayer, without the need for other proteins. Contributes to normal resistance to hypoosmotic shock. Forms an ion channel of 1.0 nanosiemens conductance with a slight preference for anions.</text>
</comment>
<keyword evidence="5" id="KW-0407">Ion channel</keyword>
<keyword evidence="5" id="KW-0813">Transport</keyword>
<evidence type="ECO:0000313" key="8">
    <source>
        <dbReference type="Proteomes" id="UP000321933"/>
    </source>
</evidence>
<feature type="transmembrane region" description="Helical" evidence="5">
    <location>
        <begin position="77"/>
        <end position="103"/>
    </location>
</feature>
<comment type="caution">
    <text evidence="7">The sequence shown here is derived from an EMBL/GenBank/DDBJ whole genome shotgun (WGS) entry which is preliminary data.</text>
</comment>
<dbReference type="GO" id="GO:0005886">
    <property type="term" value="C:plasma membrane"/>
    <property type="evidence" value="ECO:0007669"/>
    <property type="project" value="UniProtKB-SubCell"/>
</dbReference>
<evidence type="ECO:0000313" key="7">
    <source>
        <dbReference type="EMBL" id="TXS94677.1"/>
    </source>
</evidence>
<dbReference type="Gene3D" id="2.30.30.60">
    <property type="match status" value="1"/>
</dbReference>
<evidence type="ECO:0000256" key="5">
    <source>
        <dbReference type="RuleBase" id="RU369025"/>
    </source>
</evidence>
<comment type="similarity">
    <text evidence="5">Belongs to the MscS (TC 1.A.23) family.</text>
</comment>
<dbReference type="Pfam" id="PF00924">
    <property type="entry name" value="MS_channel_2nd"/>
    <property type="match status" value="1"/>
</dbReference>
<comment type="subunit">
    <text evidence="5">Homoheptamer.</text>
</comment>
<dbReference type="Proteomes" id="UP000321933">
    <property type="component" value="Unassembled WGS sequence"/>
</dbReference>
<reference evidence="7 8" key="1">
    <citation type="submission" date="2019-08" db="EMBL/GenBank/DDBJ databases">
        <title>Parahaliea maris sp. nov., isolated from the surface seawater.</title>
        <authorList>
            <person name="Liu Y."/>
        </authorList>
    </citation>
    <scope>NUCLEOTIDE SEQUENCE [LARGE SCALE GENOMIC DNA]</scope>
    <source>
        <strain evidence="7 8">S2-26</strain>
    </source>
</reference>
<dbReference type="RefSeq" id="WP_148062519.1">
    <property type="nucleotide sequence ID" value="NZ_VRYZ01000001.1"/>
</dbReference>
<evidence type="ECO:0000256" key="1">
    <source>
        <dbReference type="ARBA" id="ARBA00004370"/>
    </source>
</evidence>
<dbReference type="InterPro" id="IPR023408">
    <property type="entry name" value="MscS_beta-dom_sf"/>
</dbReference>
<keyword evidence="2 5" id="KW-0812">Transmembrane</keyword>
<dbReference type="EMBL" id="VRYZ01000001">
    <property type="protein sequence ID" value="TXS94677.1"/>
    <property type="molecule type" value="Genomic_DNA"/>
</dbReference>
<comment type="caution">
    <text evidence="5">Lacks conserved residue(s) required for the propagation of feature annotation.</text>
</comment>
<dbReference type="PANTHER" id="PTHR30221">
    <property type="entry name" value="SMALL-CONDUCTANCE MECHANOSENSITIVE CHANNEL"/>
    <property type="match status" value="1"/>
</dbReference>